<dbReference type="OrthoDB" id="6432094at2759"/>
<gene>
    <name evidence="1" type="ORF">AVEN_199499_1</name>
</gene>
<keyword evidence="2" id="KW-1185">Reference proteome</keyword>
<organism evidence="1 2">
    <name type="scientific">Araneus ventricosus</name>
    <name type="common">Orbweaver spider</name>
    <name type="synonym">Epeira ventricosa</name>
    <dbReference type="NCBI Taxonomy" id="182803"/>
    <lineage>
        <taxon>Eukaryota</taxon>
        <taxon>Metazoa</taxon>
        <taxon>Ecdysozoa</taxon>
        <taxon>Arthropoda</taxon>
        <taxon>Chelicerata</taxon>
        <taxon>Arachnida</taxon>
        <taxon>Araneae</taxon>
        <taxon>Araneomorphae</taxon>
        <taxon>Entelegynae</taxon>
        <taxon>Araneoidea</taxon>
        <taxon>Araneidae</taxon>
        <taxon>Araneus</taxon>
    </lineage>
</organism>
<evidence type="ECO:0000313" key="1">
    <source>
        <dbReference type="EMBL" id="GBN90828.1"/>
    </source>
</evidence>
<sequence>NSGLSIDNKLLICLAYLRPVITYASPIWACTAKTNLHKLETLENKTIRMIAQAHWYQRTDEIRHAHNIPSLKQFIHKLSNKFYSSLPSIANPEIFKIPNYDISDSNNRKRPRFTLNLVDT</sequence>
<proteinExistence type="predicted"/>
<evidence type="ECO:0008006" key="3">
    <source>
        <dbReference type="Google" id="ProtNLM"/>
    </source>
</evidence>
<protein>
    <recommendedName>
        <fullName evidence="3">RNA-directed DNA polymerase from mobile element jockey</fullName>
    </recommendedName>
</protein>
<reference evidence="1 2" key="1">
    <citation type="journal article" date="2019" name="Sci. Rep.">
        <title>Orb-weaving spider Araneus ventricosus genome elucidates the spidroin gene catalogue.</title>
        <authorList>
            <person name="Kono N."/>
            <person name="Nakamura H."/>
            <person name="Ohtoshi R."/>
            <person name="Moran D.A.P."/>
            <person name="Shinohara A."/>
            <person name="Yoshida Y."/>
            <person name="Fujiwara M."/>
            <person name="Mori M."/>
            <person name="Tomita M."/>
            <person name="Arakawa K."/>
        </authorList>
    </citation>
    <scope>NUCLEOTIDE SEQUENCE [LARGE SCALE GENOMIC DNA]</scope>
</reference>
<dbReference type="AlphaFoldDB" id="A0A4Y2SR51"/>
<evidence type="ECO:0000313" key="2">
    <source>
        <dbReference type="Proteomes" id="UP000499080"/>
    </source>
</evidence>
<dbReference type="EMBL" id="BGPR01023562">
    <property type="protein sequence ID" value="GBN90828.1"/>
    <property type="molecule type" value="Genomic_DNA"/>
</dbReference>
<name>A0A4Y2SR51_ARAVE</name>
<dbReference type="Proteomes" id="UP000499080">
    <property type="component" value="Unassembled WGS sequence"/>
</dbReference>
<accession>A0A4Y2SR51</accession>
<feature type="non-terminal residue" evidence="1">
    <location>
        <position position="1"/>
    </location>
</feature>
<comment type="caution">
    <text evidence="1">The sequence shown here is derived from an EMBL/GenBank/DDBJ whole genome shotgun (WGS) entry which is preliminary data.</text>
</comment>